<accession>A0A7G1IAT9</accession>
<dbReference type="AlphaFoldDB" id="A0A7G1IAT9"/>
<sequence length="96" mass="10570">MLEPVFDRLVQTGYASREGDTLSLTPAGLGQIETLSGLLRRWLVDHLAVAPGVEQQPDHQEFEAALQRLTDGVLVQRDWYEDLDELAPAGTLVAAK</sequence>
<dbReference type="EMBL" id="AP023343">
    <property type="protein sequence ID" value="BCI88201.1"/>
    <property type="molecule type" value="Genomic_DNA"/>
</dbReference>
<dbReference type="Proteomes" id="UP000516380">
    <property type="component" value="Chromosome"/>
</dbReference>
<reference evidence="1 2" key="1">
    <citation type="submission" date="2020-07" db="EMBL/GenBank/DDBJ databases">
        <title>Mycobacterium kansasii (former subtype) with zoonotic potential isolated from diseased indoor pet cat, Japan.</title>
        <authorList>
            <person name="Fukano H."/>
            <person name="Terazono T."/>
            <person name="Hoshino Y."/>
        </authorList>
    </citation>
    <scope>NUCLEOTIDE SEQUENCE [LARGE SCALE GENOMIC DNA]</scope>
    <source>
        <strain evidence="1 2">Kuro-I</strain>
    </source>
</reference>
<gene>
    <name evidence="1" type="ORF">NIIDMKKI_34070</name>
</gene>
<organism evidence="1 2">
    <name type="scientific">Mycobacterium kansasii</name>
    <dbReference type="NCBI Taxonomy" id="1768"/>
    <lineage>
        <taxon>Bacteria</taxon>
        <taxon>Bacillati</taxon>
        <taxon>Actinomycetota</taxon>
        <taxon>Actinomycetes</taxon>
        <taxon>Mycobacteriales</taxon>
        <taxon>Mycobacteriaceae</taxon>
        <taxon>Mycobacterium</taxon>
    </lineage>
</organism>
<protein>
    <submittedName>
        <fullName evidence="1">Uncharacterized protein</fullName>
    </submittedName>
</protein>
<proteinExistence type="predicted"/>
<keyword evidence="2" id="KW-1185">Reference proteome</keyword>
<evidence type="ECO:0000313" key="1">
    <source>
        <dbReference type="EMBL" id="BCI88201.1"/>
    </source>
</evidence>
<name>A0A7G1IAT9_MYCKA</name>
<evidence type="ECO:0000313" key="2">
    <source>
        <dbReference type="Proteomes" id="UP000516380"/>
    </source>
</evidence>